<dbReference type="SUPFAM" id="SSF52151">
    <property type="entry name" value="FabD/lysophospholipase-like"/>
    <property type="match status" value="1"/>
</dbReference>
<feature type="active site" description="Proton acceptor" evidence="4">
    <location>
        <position position="234"/>
    </location>
</feature>
<evidence type="ECO:0000256" key="1">
    <source>
        <dbReference type="ARBA" id="ARBA00022801"/>
    </source>
</evidence>
<evidence type="ECO:0000256" key="4">
    <source>
        <dbReference type="PROSITE-ProRule" id="PRU01161"/>
    </source>
</evidence>
<protein>
    <recommendedName>
        <fullName evidence="6">PNPLA domain-containing protein</fullName>
    </recommendedName>
</protein>
<dbReference type="Pfam" id="PF01734">
    <property type="entry name" value="Patatin"/>
    <property type="match status" value="1"/>
</dbReference>
<keyword evidence="2 4" id="KW-0442">Lipid degradation</keyword>
<dbReference type="PROSITE" id="PS51635">
    <property type="entry name" value="PNPLA"/>
    <property type="match status" value="1"/>
</dbReference>
<dbReference type="Proteomes" id="UP000428260">
    <property type="component" value="Chromosome"/>
</dbReference>
<dbReference type="PANTHER" id="PTHR14226:SF76">
    <property type="entry name" value="NTE FAMILY PROTEIN RSSA"/>
    <property type="match status" value="1"/>
</dbReference>
<dbReference type="CDD" id="cd07205">
    <property type="entry name" value="Pat_PNPLA6_PNPLA7_NTE1_like"/>
    <property type="match status" value="1"/>
</dbReference>
<keyword evidence="1 4" id="KW-0378">Hydrolase</keyword>
<feature type="domain" description="PNPLA" evidence="6">
    <location>
        <begin position="56"/>
        <end position="247"/>
    </location>
</feature>
<dbReference type="GO" id="GO:0016042">
    <property type="term" value="P:lipid catabolic process"/>
    <property type="evidence" value="ECO:0007669"/>
    <property type="project" value="UniProtKB-UniRule"/>
</dbReference>
<feature type="transmembrane region" description="Helical" evidence="5">
    <location>
        <begin position="20"/>
        <end position="39"/>
    </location>
</feature>
<dbReference type="EMBL" id="CP046401">
    <property type="protein sequence ID" value="QGY46534.1"/>
    <property type="molecule type" value="Genomic_DNA"/>
</dbReference>
<feature type="short sequence motif" description="GXGXXG" evidence="4">
    <location>
        <begin position="60"/>
        <end position="65"/>
    </location>
</feature>
<dbReference type="GO" id="GO:0016787">
    <property type="term" value="F:hydrolase activity"/>
    <property type="evidence" value="ECO:0007669"/>
    <property type="project" value="UniProtKB-UniRule"/>
</dbReference>
<evidence type="ECO:0000256" key="2">
    <source>
        <dbReference type="ARBA" id="ARBA00022963"/>
    </source>
</evidence>
<dbReference type="InterPro" id="IPR043864">
    <property type="entry name" value="Omp85-like_dom"/>
</dbReference>
<evidence type="ECO:0000313" key="7">
    <source>
        <dbReference type="EMBL" id="QGY46534.1"/>
    </source>
</evidence>
<dbReference type="InterPro" id="IPR050301">
    <property type="entry name" value="NTE"/>
</dbReference>
<keyword evidence="3 4" id="KW-0443">Lipid metabolism</keyword>
<feature type="short sequence motif" description="GXSXG" evidence="4">
    <location>
        <begin position="87"/>
        <end position="91"/>
    </location>
</feature>
<dbReference type="Pfam" id="PF19143">
    <property type="entry name" value="Omp85_2"/>
    <property type="match status" value="1"/>
</dbReference>
<keyword evidence="5" id="KW-0812">Transmembrane</keyword>
<dbReference type="KEGG" id="mcos:GM418_23590"/>
<dbReference type="InterPro" id="IPR002641">
    <property type="entry name" value="PNPLA_dom"/>
</dbReference>
<feature type="active site" description="Nucleophile" evidence="4">
    <location>
        <position position="89"/>
    </location>
</feature>
<accession>A0A6I6K8Z1</accession>
<name>A0A6I6K8Z1_9BACT</name>
<evidence type="ECO:0000259" key="6">
    <source>
        <dbReference type="PROSITE" id="PS51635"/>
    </source>
</evidence>
<sequence>MQKIPKNRGLKNTSLLSAKIGFNVFVFFYLIAGPVVFAADAQQTKPATDDRPKVAVVLSGGGAKGFAHIGVLKVLEEEGIPIDIIVGTSMGSLVGGIYSIGYNASQIEDLVKSLNWEKTITDEVPRLFQSKYQQELKQRYFLSLPISEKKEIKLPRGLMKGQNVLNIFCGLAGEVPANADFSQFPVSFACVAADLETGDEVVIDRGFLPAAMYSSMAIPIAFQPSERDGQLLVDGGIVNNFPTDVAKRMGADIIIGVDIRNDYYGQDELKSISSVLNQLISFFDKDKDAVNKSYCDVIIRPDITGYSVSSFNRRAADTLISRGEEAALDVVAQLQKMKAEYNLQPRQPIYNFVKPEDWHITKVNYNGSYYLSNDFIANTFGLELPGNYSADDIKNGIDRIYGLGGFKKVFYYLENNDEGKTLNINIESEKVFTQNFGFKVNTTDAAAILINTTQRNYRNIFGLFSVNGELSVNPGLDVTIETNRTKFPTAGLSFNGKYQNINIYQEADKLFKTSLFFTSAGIYFYQPFFKRYYFGAGIREEYFNGDLFSKEGSFQLEEDKINMFLTNAYVYLSYDNMDDFYFPTKGTSMKTRFSLLGDLEDKKEICPALYFQMKNVIPAWQESSWLFDIYARALLNTNYPDVKMTMIGGESYTQYFDYHLPFIGLPAVNIGQEYVYIGMLGYRFHMSDSQYITLLANGLLQDSDWLLREDSEFIYGGGVRYSLKTILGPLDATLGFSNAVDKPTFAASFGYWF</sequence>
<keyword evidence="5" id="KW-0472">Membrane</keyword>
<evidence type="ECO:0000256" key="3">
    <source>
        <dbReference type="ARBA" id="ARBA00023098"/>
    </source>
</evidence>
<dbReference type="AlphaFoldDB" id="A0A6I6K8Z1"/>
<reference evidence="7 8" key="1">
    <citation type="submission" date="2019-11" db="EMBL/GenBank/DDBJ databases">
        <authorList>
            <person name="Zheng R.K."/>
            <person name="Sun C.M."/>
        </authorList>
    </citation>
    <scope>NUCLEOTIDE SEQUENCE [LARGE SCALE GENOMIC DNA]</scope>
    <source>
        <strain evidence="7 8">WC007</strain>
    </source>
</reference>
<dbReference type="InterPro" id="IPR016035">
    <property type="entry name" value="Acyl_Trfase/lysoPLipase"/>
</dbReference>
<dbReference type="RefSeq" id="WP_158869665.1">
    <property type="nucleotide sequence ID" value="NZ_CP046401.1"/>
</dbReference>
<organism evidence="7 8">
    <name type="scientific">Maribellus comscasis</name>
    <dbReference type="NCBI Taxonomy" id="2681766"/>
    <lineage>
        <taxon>Bacteria</taxon>
        <taxon>Pseudomonadati</taxon>
        <taxon>Bacteroidota</taxon>
        <taxon>Bacteroidia</taxon>
        <taxon>Marinilabiliales</taxon>
        <taxon>Prolixibacteraceae</taxon>
        <taxon>Maribellus</taxon>
    </lineage>
</organism>
<evidence type="ECO:0000256" key="5">
    <source>
        <dbReference type="SAM" id="Phobius"/>
    </source>
</evidence>
<evidence type="ECO:0000313" key="8">
    <source>
        <dbReference type="Proteomes" id="UP000428260"/>
    </source>
</evidence>
<dbReference type="Gene3D" id="3.40.1090.10">
    <property type="entry name" value="Cytosolic phospholipase A2 catalytic domain"/>
    <property type="match status" value="2"/>
</dbReference>
<gene>
    <name evidence="7" type="ORF">GM418_23590</name>
</gene>
<feature type="short sequence motif" description="DGA/G" evidence="4">
    <location>
        <begin position="234"/>
        <end position="236"/>
    </location>
</feature>
<proteinExistence type="predicted"/>
<keyword evidence="8" id="KW-1185">Reference proteome</keyword>
<dbReference type="PANTHER" id="PTHR14226">
    <property type="entry name" value="NEUROPATHY TARGET ESTERASE/SWISS CHEESE D.MELANOGASTER"/>
    <property type="match status" value="1"/>
</dbReference>
<keyword evidence="5" id="KW-1133">Transmembrane helix</keyword>